<feature type="domain" description="HMG box" evidence="7">
    <location>
        <begin position="108"/>
        <end position="176"/>
    </location>
</feature>
<keyword evidence="9" id="KW-1185">Reference proteome</keyword>
<dbReference type="SUPFAM" id="SSF47095">
    <property type="entry name" value="HMG-box"/>
    <property type="match status" value="1"/>
</dbReference>
<evidence type="ECO:0000259" key="7">
    <source>
        <dbReference type="PROSITE" id="PS50118"/>
    </source>
</evidence>
<evidence type="ECO:0000256" key="5">
    <source>
        <dbReference type="SAM" id="Coils"/>
    </source>
</evidence>
<evidence type="ECO:0000256" key="4">
    <source>
        <dbReference type="PROSITE-ProRule" id="PRU00267"/>
    </source>
</evidence>
<dbReference type="RefSeq" id="XP_018285969.1">
    <property type="nucleotide sequence ID" value="XM_018443431.1"/>
</dbReference>
<dbReference type="STRING" id="763407.A0A167KEV2"/>
<protein>
    <recommendedName>
        <fullName evidence="7">HMG box domain-containing protein</fullName>
    </recommendedName>
</protein>
<evidence type="ECO:0000313" key="9">
    <source>
        <dbReference type="Proteomes" id="UP000077315"/>
    </source>
</evidence>
<dbReference type="InParanoid" id="A0A167KEV2"/>
<dbReference type="Proteomes" id="UP000077315">
    <property type="component" value="Unassembled WGS sequence"/>
</dbReference>
<dbReference type="GO" id="GO:0005634">
    <property type="term" value="C:nucleus"/>
    <property type="evidence" value="ECO:0007669"/>
    <property type="project" value="UniProtKB-SubCell"/>
</dbReference>
<dbReference type="InterPro" id="IPR036910">
    <property type="entry name" value="HMG_box_dom_sf"/>
</dbReference>
<dbReference type="VEuPathDB" id="FungiDB:PHYBLDRAFT_79113"/>
<dbReference type="PROSITE" id="PS50118">
    <property type="entry name" value="HMG_BOX_2"/>
    <property type="match status" value="1"/>
</dbReference>
<dbReference type="Gene3D" id="1.10.30.10">
    <property type="entry name" value="High mobility group box domain"/>
    <property type="match status" value="1"/>
</dbReference>
<accession>A0A167KEV2</accession>
<dbReference type="PANTHER" id="PTHR48112">
    <property type="entry name" value="HIGH MOBILITY GROUP PROTEIN DSP1"/>
    <property type="match status" value="1"/>
</dbReference>
<name>A0A167KEV2_PHYB8</name>
<organism evidence="8 9">
    <name type="scientific">Phycomyces blakesleeanus (strain ATCC 8743b / DSM 1359 / FGSC 10004 / NBRC 33097 / NRRL 1555)</name>
    <dbReference type="NCBI Taxonomy" id="763407"/>
    <lineage>
        <taxon>Eukaryota</taxon>
        <taxon>Fungi</taxon>
        <taxon>Fungi incertae sedis</taxon>
        <taxon>Mucoromycota</taxon>
        <taxon>Mucoromycotina</taxon>
        <taxon>Mucoromycetes</taxon>
        <taxon>Mucorales</taxon>
        <taxon>Phycomycetaceae</taxon>
        <taxon>Phycomyces</taxon>
    </lineage>
</organism>
<dbReference type="OrthoDB" id="1919336at2759"/>
<feature type="region of interest" description="Disordered" evidence="6">
    <location>
        <begin position="191"/>
        <end position="258"/>
    </location>
</feature>
<comment type="subcellular location">
    <subcellularLocation>
        <location evidence="1">Nucleus</location>
    </subcellularLocation>
</comment>
<dbReference type="InterPro" id="IPR050342">
    <property type="entry name" value="HMGB"/>
</dbReference>
<reference evidence="9" key="1">
    <citation type="submission" date="2015-06" db="EMBL/GenBank/DDBJ databases">
        <title>Expansion of signal transduction pathways in fungi by whole-genome duplication.</title>
        <authorList>
            <consortium name="DOE Joint Genome Institute"/>
            <person name="Corrochano L.M."/>
            <person name="Kuo A."/>
            <person name="Marcet-Houben M."/>
            <person name="Polaino S."/>
            <person name="Salamov A."/>
            <person name="Villalobos J.M."/>
            <person name="Alvarez M.I."/>
            <person name="Avalos J."/>
            <person name="Benito E.P."/>
            <person name="Benoit I."/>
            <person name="Burger G."/>
            <person name="Camino L.P."/>
            <person name="Canovas D."/>
            <person name="Cerda-Olmedo E."/>
            <person name="Cheng J.-F."/>
            <person name="Dominguez A."/>
            <person name="Elias M."/>
            <person name="Eslava A.P."/>
            <person name="Glaser F."/>
            <person name="Grimwood J."/>
            <person name="Gutierrez G."/>
            <person name="Heitman J."/>
            <person name="Henrissat B."/>
            <person name="Iturriaga E.A."/>
            <person name="Lang B.F."/>
            <person name="Lavin J.L."/>
            <person name="Lee S."/>
            <person name="Li W."/>
            <person name="Lindquist E."/>
            <person name="Lopez-Garcia S."/>
            <person name="Luque E.M."/>
            <person name="Marcos A.T."/>
            <person name="Martin J."/>
            <person name="McCluskey K."/>
            <person name="Medina H.R."/>
            <person name="Miralles-Duran A."/>
            <person name="Miyazaki A."/>
            <person name="Munoz-Torres E."/>
            <person name="Oguiza J.A."/>
            <person name="Ohm R."/>
            <person name="Olmedo M."/>
            <person name="Orejas M."/>
            <person name="Ortiz-Castellanos L."/>
            <person name="Pisabarro A.G."/>
            <person name="Rodriguez-Romero J."/>
            <person name="Ruiz-Herrera J."/>
            <person name="Ruiz-Vazquez R."/>
            <person name="Sanz C."/>
            <person name="Schackwitz W."/>
            <person name="Schmutz J."/>
            <person name="Shahriari M."/>
            <person name="Shelest E."/>
            <person name="Silva-Franco F."/>
            <person name="Soanes D."/>
            <person name="Syed K."/>
            <person name="Tagua V.G."/>
            <person name="Talbot N.J."/>
            <person name="Thon M."/>
            <person name="De vries R.P."/>
            <person name="Wiebenga A."/>
            <person name="Yadav J.S."/>
            <person name="Braun E.L."/>
            <person name="Baker S."/>
            <person name="Garre V."/>
            <person name="Horwitz B."/>
            <person name="Torres-Martinez S."/>
            <person name="Idnurm A."/>
            <person name="Herrera-Estrella A."/>
            <person name="Gabaldon T."/>
            <person name="Grigoriev I.V."/>
        </authorList>
    </citation>
    <scope>NUCLEOTIDE SEQUENCE [LARGE SCALE GENOMIC DNA]</scope>
    <source>
        <strain evidence="9">NRRL 1555(-)</strain>
    </source>
</reference>
<evidence type="ECO:0000313" key="8">
    <source>
        <dbReference type="EMBL" id="OAD67929.1"/>
    </source>
</evidence>
<feature type="compositionally biased region" description="Acidic residues" evidence="6">
    <location>
        <begin position="211"/>
        <end position="226"/>
    </location>
</feature>
<feature type="compositionally biased region" description="Acidic residues" evidence="6">
    <location>
        <begin position="235"/>
        <end position="258"/>
    </location>
</feature>
<evidence type="ECO:0000256" key="1">
    <source>
        <dbReference type="ARBA" id="ARBA00004123"/>
    </source>
</evidence>
<evidence type="ECO:0000256" key="3">
    <source>
        <dbReference type="ARBA" id="ARBA00023242"/>
    </source>
</evidence>
<dbReference type="InterPro" id="IPR056513">
    <property type="entry name" value="INO80F"/>
</dbReference>
<evidence type="ECO:0000256" key="2">
    <source>
        <dbReference type="ARBA" id="ARBA00023125"/>
    </source>
</evidence>
<evidence type="ECO:0000256" key="6">
    <source>
        <dbReference type="SAM" id="MobiDB-lite"/>
    </source>
</evidence>
<dbReference type="InterPro" id="IPR009071">
    <property type="entry name" value="HMG_box_dom"/>
</dbReference>
<feature type="coiled-coil region" evidence="5">
    <location>
        <begin position="3"/>
        <end position="37"/>
    </location>
</feature>
<proteinExistence type="predicted"/>
<keyword evidence="5" id="KW-0175">Coiled coil</keyword>
<dbReference type="GO" id="GO:0003677">
    <property type="term" value="F:DNA binding"/>
    <property type="evidence" value="ECO:0007669"/>
    <property type="project" value="UniProtKB-UniRule"/>
</dbReference>
<feature type="DNA-binding region" description="HMG box" evidence="4">
    <location>
        <begin position="108"/>
        <end position="176"/>
    </location>
</feature>
<gene>
    <name evidence="8" type="ORF">PHYBLDRAFT_79113</name>
</gene>
<sequence length="258" mass="29995">MTQDKLRDKYRELKKRIRDMESENEVLQVRIHKARRGVRQLKLERTVLLERMERHQGSFGDNDHYEIGSDNGSQDESYMLKYDHGKHMDKIIGNHAKAPRKKKDPNAPKGPGNVFFLFCRFERDKIKDENPQESLGDVTRLLGLKWKSLSKEEKQVYYDMYKKELDEYEVAMKTYTSGVAGFPDVMEESTASSPAILQTEPLLNDPNPQDYTEDNMLMEEVGDEPLELNLPKSEAEEEAEEAEEAEEEDDDDEEDPIS</sequence>
<dbReference type="Pfam" id="PF00505">
    <property type="entry name" value="HMG_box"/>
    <property type="match status" value="1"/>
</dbReference>
<dbReference type="SMART" id="SM00398">
    <property type="entry name" value="HMG"/>
    <property type="match status" value="1"/>
</dbReference>
<keyword evidence="3 4" id="KW-0539">Nucleus</keyword>
<dbReference type="AlphaFoldDB" id="A0A167KEV2"/>
<dbReference type="GeneID" id="29004336"/>
<keyword evidence="2 4" id="KW-0238">DNA-binding</keyword>
<dbReference type="Pfam" id="PF24245">
    <property type="entry name" value="INO80F"/>
    <property type="match status" value="1"/>
</dbReference>
<dbReference type="EMBL" id="KV440997">
    <property type="protein sequence ID" value="OAD67929.1"/>
    <property type="molecule type" value="Genomic_DNA"/>
</dbReference>